<accession>A0A0F6WR21</accession>
<evidence type="ECO:0000256" key="1">
    <source>
        <dbReference type="SAM" id="MobiDB-lite"/>
    </source>
</evidence>
<feature type="compositionally biased region" description="Gly residues" evidence="1">
    <location>
        <begin position="430"/>
        <end position="446"/>
    </location>
</feature>
<dbReference type="RefSeq" id="WP_034983849.1">
    <property type="nucleotide sequence ID" value="NZ_CP011309.1"/>
</dbReference>
<gene>
    <name evidence="2" type="ORF">YH66_11155</name>
</gene>
<dbReference type="AlphaFoldDB" id="A0A0F6WR21"/>
<sequence>MTLKIDPSSISSAVSRLNELQHQAITASQVGMKSTILSAFSPVSGLDQLGSGHGSVINGGAGAANSVLNSYAEQIEWLSAALQASGAALTGQDELFARGMDVADTGGRVVEESVMFPARPAPRFESFVFNPPAVSPSLSLDALCSQFSGTNSGAVLEAQGSWGSMASAISNVSASLSSIAGEILAENSGETFEQAAARINEVAAAGATFAANAKMMGASVGTLNRIYMGHRMQVFMAATSIKAILDPVQRLAAERAFLASFQATFQADVLTGMPPVSNLMQMKGANGSAGEIALGMDEIAGSGQAWSATGLTPSGAAQGGVANGGSIAPDAAVQGAAGQSGVGSFGTVTDQLDGINIGDMLTSAASAGQSLANGLAMPTSTPISASGAIPSSMSAASSLGALGSGAGLGAQGGSIGSSAPGAISSRAAGSAGGSVSGMTGGPGAPGMVGSTSSGRMSPAGSGITSDSLMGARTHGASSAGAVAPMMGGAGGMSGGVVGAGGTGSQSKYARQTGSSVGSSSQSGSGLGMVGSGSGKASISNFGRGMMPMMPMMPMGGAGGGQKNTGKVKTVTSAVEEDRNLAALLGDRGPVVPGVIGDWVRG</sequence>
<feature type="compositionally biased region" description="Low complexity" evidence="1">
    <location>
        <begin position="513"/>
        <end position="523"/>
    </location>
</feature>
<proteinExistence type="predicted"/>
<evidence type="ECO:0000313" key="3">
    <source>
        <dbReference type="Proteomes" id="UP000034037"/>
    </source>
</evidence>
<organism evidence="2 3">
    <name type="scientific">[Brevibacterium] flavum</name>
    <dbReference type="NCBI Taxonomy" id="92706"/>
    <lineage>
        <taxon>Bacteria</taxon>
        <taxon>Bacillati</taxon>
        <taxon>Actinomycetota</taxon>
        <taxon>Actinomycetes</taxon>
        <taxon>Mycobacteriales</taxon>
        <taxon>Corynebacteriaceae</taxon>
        <taxon>Corynebacterium</taxon>
    </lineage>
</organism>
<reference evidence="2 3" key="1">
    <citation type="submission" date="2015-04" db="EMBL/GenBank/DDBJ databases">
        <title>Complete Genome Sequence of Brevibacterium flavum ATCC 15168.</title>
        <authorList>
            <person name="Ahn J."/>
            <person name="Park G."/>
            <person name="Jeon W."/>
            <person name="Jang Y."/>
            <person name="Jang M."/>
            <person name="Lee H."/>
            <person name="Lee H."/>
        </authorList>
    </citation>
    <scope>NUCLEOTIDE SEQUENCE [LARGE SCALE GENOMIC DNA]</scope>
    <source>
        <strain evidence="2 3">ATCC 15168</strain>
    </source>
</reference>
<feature type="compositionally biased region" description="Gly residues" evidence="1">
    <location>
        <begin position="524"/>
        <end position="533"/>
    </location>
</feature>
<protein>
    <recommendedName>
        <fullName evidence="4">PPE family domain-containing protein</fullName>
    </recommendedName>
</protein>
<dbReference type="HOGENOM" id="CLU_031867_1_0_11"/>
<keyword evidence="3" id="KW-1185">Reference proteome</keyword>
<feature type="region of interest" description="Disordered" evidence="1">
    <location>
        <begin position="498"/>
        <end position="534"/>
    </location>
</feature>
<dbReference type="EMBL" id="CP011309">
    <property type="protein sequence ID" value="AKF28070.1"/>
    <property type="molecule type" value="Genomic_DNA"/>
</dbReference>
<evidence type="ECO:0000313" key="2">
    <source>
        <dbReference type="EMBL" id="AKF28070.1"/>
    </source>
</evidence>
<evidence type="ECO:0008006" key="4">
    <source>
        <dbReference type="Google" id="ProtNLM"/>
    </source>
</evidence>
<name>A0A0F6WR21_9CORY</name>
<dbReference type="Proteomes" id="UP000034037">
    <property type="component" value="Chromosome"/>
</dbReference>
<feature type="region of interest" description="Disordered" evidence="1">
    <location>
        <begin position="424"/>
        <end position="472"/>
    </location>
</feature>
<dbReference type="PATRIC" id="fig|92706.3.peg.2339"/>